<dbReference type="CDD" id="cd10428">
    <property type="entry name" value="LFG_like"/>
    <property type="match status" value="1"/>
</dbReference>
<keyword evidence="4 7" id="KW-0472">Membrane</keyword>
<dbReference type="Gene3D" id="3.60.21.10">
    <property type="match status" value="1"/>
</dbReference>
<evidence type="ECO:0000256" key="1">
    <source>
        <dbReference type="ARBA" id="ARBA00004141"/>
    </source>
</evidence>
<comment type="subcellular location">
    <subcellularLocation>
        <location evidence="1">Membrane</location>
        <topology evidence="1">Multi-pass membrane protein</topology>
    </subcellularLocation>
</comment>
<accession>A0A812M8P0</accession>
<evidence type="ECO:0000256" key="6">
    <source>
        <dbReference type="SAM" id="MobiDB-lite"/>
    </source>
</evidence>
<keyword evidence="5" id="KW-0175">Coiled coil</keyword>
<feature type="transmembrane region" description="Helical" evidence="7">
    <location>
        <begin position="198"/>
        <end position="220"/>
    </location>
</feature>
<gene>
    <name evidence="8" type="primary">GRINA</name>
    <name evidence="8" type="ORF">SNEC2469_LOCUS5971</name>
</gene>
<keyword evidence="9" id="KW-1185">Reference proteome</keyword>
<feature type="transmembrane region" description="Helical" evidence="7">
    <location>
        <begin position="240"/>
        <end position="262"/>
    </location>
</feature>
<dbReference type="InterPro" id="IPR006214">
    <property type="entry name" value="Bax_inhibitor_1-related"/>
</dbReference>
<reference evidence="8" key="1">
    <citation type="submission" date="2021-02" db="EMBL/GenBank/DDBJ databases">
        <authorList>
            <person name="Dougan E. K."/>
            <person name="Rhodes N."/>
            <person name="Thang M."/>
            <person name="Chan C."/>
        </authorList>
    </citation>
    <scope>NUCLEOTIDE SEQUENCE</scope>
</reference>
<dbReference type="PANTHER" id="PTHR23291:SF47">
    <property type="entry name" value="TRANSMEMBRANE BAX INHIBITOR MOTIF CONTAINING 7"/>
    <property type="match status" value="1"/>
</dbReference>
<evidence type="ECO:0000256" key="5">
    <source>
        <dbReference type="SAM" id="Coils"/>
    </source>
</evidence>
<dbReference type="PANTHER" id="PTHR23291">
    <property type="entry name" value="BAX INHIBITOR-RELATED"/>
    <property type="match status" value="1"/>
</dbReference>
<comment type="caution">
    <text evidence="8">The sequence shown here is derived from an EMBL/GenBank/DDBJ whole genome shotgun (WGS) entry which is preliminary data.</text>
</comment>
<feature type="compositionally biased region" description="Basic and acidic residues" evidence="6">
    <location>
        <begin position="1197"/>
        <end position="1220"/>
    </location>
</feature>
<feature type="transmembrane region" description="Helical" evidence="7">
    <location>
        <begin position="48"/>
        <end position="68"/>
    </location>
</feature>
<feature type="transmembrane region" description="Helical" evidence="7">
    <location>
        <begin position="113"/>
        <end position="132"/>
    </location>
</feature>
<proteinExistence type="predicted"/>
<dbReference type="Pfam" id="PF01027">
    <property type="entry name" value="Bax1-I"/>
    <property type="match status" value="1"/>
</dbReference>
<dbReference type="GO" id="GO:0016020">
    <property type="term" value="C:membrane"/>
    <property type="evidence" value="ECO:0007669"/>
    <property type="project" value="UniProtKB-SubCell"/>
</dbReference>
<feature type="non-terminal residue" evidence="8">
    <location>
        <position position="1404"/>
    </location>
</feature>
<feature type="transmembrane region" description="Helical" evidence="7">
    <location>
        <begin position="138"/>
        <end position="158"/>
    </location>
</feature>
<dbReference type="SUPFAM" id="SSF56300">
    <property type="entry name" value="Metallo-dependent phosphatases"/>
    <property type="match status" value="1"/>
</dbReference>
<feature type="transmembrane region" description="Helical" evidence="7">
    <location>
        <begin position="80"/>
        <end position="101"/>
    </location>
</feature>
<evidence type="ECO:0000256" key="2">
    <source>
        <dbReference type="ARBA" id="ARBA00022692"/>
    </source>
</evidence>
<evidence type="ECO:0000256" key="4">
    <source>
        <dbReference type="ARBA" id="ARBA00023136"/>
    </source>
</evidence>
<organism evidence="8 9">
    <name type="scientific">Symbiodinium necroappetens</name>
    <dbReference type="NCBI Taxonomy" id="1628268"/>
    <lineage>
        <taxon>Eukaryota</taxon>
        <taxon>Sar</taxon>
        <taxon>Alveolata</taxon>
        <taxon>Dinophyceae</taxon>
        <taxon>Suessiales</taxon>
        <taxon>Symbiodiniaceae</taxon>
        <taxon>Symbiodinium</taxon>
    </lineage>
</organism>
<dbReference type="OrthoDB" id="436685at2759"/>
<name>A0A812M8P0_9DINO</name>
<evidence type="ECO:0000313" key="9">
    <source>
        <dbReference type="Proteomes" id="UP000601435"/>
    </source>
</evidence>
<dbReference type="Proteomes" id="UP000601435">
    <property type="component" value="Unassembled WGS sequence"/>
</dbReference>
<keyword evidence="3 7" id="KW-1133">Transmembrane helix</keyword>
<dbReference type="InterPro" id="IPR029052">
    <property type="entry name" value="Metallo-depent_PP-like"/>
</dbReference>
<sequence>MSNRYTPGQNVVVQGVPVNEVDSDENYAPGELIGMQSTAVKNGFVRKVYSILTVQLIVTTLIAAPIANYGLEMKVKSPEIVSTMMFLSLAAVIAIMCVFTCCPHTMREYPTNYFLLGMFTVAEAVMVGFVCANYTAQSVIMCLAITAVCVGGLTLFACQTKYDFTGFLPYLMTATLVLCGFSFLLMMTAMLGGAGGGFFRAANLVYAALGALLFCGYIVVDTQMIIGGKHSTYSFTVDDYCMAAITLYVDIIQLFLYLLQLFGVESQRAQLQAQLDEIQAGYVSLKAVAEAERSKTRVAEQTLKERDARVAQLLEEIQKYRSQQNLMKDEAIELAEHRAWLGEDQRWLLTLESRLKEEQKRASELEDQLLEEKKRCARRLEDMSQELLEEKAKCLELRKPRPADRDRQAKFPAMLAGGLLPQSPPILSELAGHQSRLRGQIRPSVLRRGRSQFALVAATVASVHRGRSRWHKGLRCNAERADAGPPRLEFLDDDPSCYTIGILGDLHLDPRDLEDSMIGRQHMKDALEGQLNAFAVSLGDLGESKDCNDTQQLFSGTSTCFKLAREFLDGLGTRYDVVGGNHDLEGIDEFGTDAENLRAFLDILGKENPYFCHEIAERTLLVGLGSTSFRSARFSSHEVSVDSEQLEWFEDTIRAHPAAEGWQVFVFSHAPIIGSALRVLQEIHVLNGCCWLNHTDGASSKKFIQIVRENACIKGWFSGHFHLSHDYEDSITFPGGNRRGHCVFAQTGVMRSHSSRDGRQQSRLVKGNAQGFEIYTLDHKKSGELRLDATVLYSDSCDLPEELKLDAAAAECSTLTFAHKHEDYDHALWFSAYVPQENDGCLIPDANGTLNPAGTEMDFSQPDQVCWWHMKDGAVLGVHNGMIIEYDASTLAPLGMVVSRDEMQDRRVAVIDDEWGGSALVLYDDRTSDVTVVQPNEDGSYWRKVVRNKVHRMKEMRRMKAAERWAKKEKQLDKVRVLSSYGPYKTSSSKVMDLSTRAIDPKDAKFLAEIHEVQRQAKAYERGWKQAVLDSKEMESMLKKERQHRQQFSDFVEDLEKRCWMLQKDLRLQSLPEVLAAERQQAAAIAQRAFDFEDRCEKLHKNLDDMHMYLEKLSVESAQGAVAVQRANEMQEQYDQLHTCPLLDDSPSWEKTAAGARRGGTKAPVGPAKAIPAKELGPRIAEELRAELGVRPRCGKRKGDQDKGLKGEKGGEKGKGKRGPDPWSYVPLCSGGGDPLGIAAIYNEVPPAWLDVSHGGKPWLERLHVTFALRMKKMDHLDRLEQVCGSSAPVELKVKELFLSRVDRIRDAEVYCIGVAFESPGLRALKDAWLQGEPDEHARRSHDPYPTSDGHVSLAYIQASAWQQAKDFVDAKRTGLEGRSFMVQSITYEDERREKSEFRLTGEE</sequence>
<feature type="transmembrane region" description="Helical" evidence="7">
    <location>
        <begin position="170"/>
        <end position="192"/>
    </location>
</feature>
<evidence type="ECO:0000256" key="7">
    <source>
        <dbReference type="SAM" id="Phobius"/>
    </source>
</evidence>
<feature type="coiled-coil region" evidence="5">
    <location>
        <begin position="303"/>
        <end position="397"/>
    </location>
</feature>
<evidence type="ECO:0000313" key="8">
    <source>
        <dbReference type="EMBL" id="CAE7261169.1"/>
    </source>
</evidence>
<evidence type="ECO:0000256" key="3">
    <source>
        <dbReference type="ARBA" id="ARBA00022989"/>
    </source>
</evidence>
<protein>
    <submittedName>
        <fullName evidence="8">GRINA protein</fullName>
    </submittedName>
</protein>
<dbReference type="EMBL" id="CAJNJA010010697">
    <property type="protein sequence ID" value="CAE7261169.1"/>
    <property type="molecule type" value="Genomic_DNA"/>
</dbReference>
<keyword evidence="2 7" id="KW-0812">Transmembrane</keyword>
<feature type="region of interest" description="Disordered" evidence="6">
    <location>
        <begin position="1191"/>
        <end position="1223"/>
    </location>
</feature>